<dbReference type="AlphaFoldDB" id="A0A4D9DKI1"/>
<dbReference type="OrthoDB" id="2420415at2759"/>
<sequence length="139" mass="16331">MQGVILAIAKARQTFDRDGSEAGLVKAFHEEYSRLYLLAKETPTPHNDPRLQHVLIYFLRNDAPKQVVERTLLEQFADRNLSYDERSISIMQVARAKLKEIGPNDVNMEEYKKWHEDYSLFRKVSVYLLTGLELYQNRK</sequence>
<organism evidence="1 2">
    <name type="scientific">Platysternon megacephalum</name>
    <name type="common">big-headed turtle</name>
    <dbReference type="NCBI Taxonomy" id="55544"/>
    <lineage>
        <taxon>Eukaryota</taxon>
        <taxon>Metazoa</taxon>
        <taxon>Chordata</taxon>
        <taxon>Craniata</taxon>
        <taxon>Vertebrata</taxon>
        <taxon>Euteleostomi</taxon>
        <taxon>Archelosauria</taxon>
        <taxon>Testudinata</taxon>
        <taxon>Testudines</taxon>
        <taxon>Cryptodira</taxon>
        <taxon>Durocryptodira</taxon>
        <taxon>Testudinoidea</taxon>
        <taxon>Platysternidae</taxon>
        <taxon>Platysternon</taxon>
    </lineage>
</organism>
<dbReference type="Proteomes" id="UP000297703">
    <property type="component" value="Unassembled WGS sequence"/>
</dbReference>
<protein>
    <submittedName>
        <fullName evidence="1">Matrix metalloproteinase-18-like</fullName>
    </submittedName>
</protein>
<keyword evidence="2" id="KW-1185">Reference proteome</keyword>
<evidence type="ECO:0000313" key="2">
    <source>
        <dbReference type="Proteomes" id="UP000297703"/>
    </source>
</evidence>
<proteinExistence type="predicted"/>
<dbReference type="STRING" id="55544.A0A4D9DKI1"/>
<gene>
    <name evidence="1" type="ORF">DR999_PMT22894</name>
</gene>
<reference evidence="1 2" key="2">
    <citation type="submission" date="2019-04" db="EMBL/GenBank/DDBJ databases">
        <title>The genome sequence of big-headed turtle.</title>
        <authorList>
            <person name="Gong S."/>
        </authorList>
    </citation>
    <scope>NUCLEOTIDE SEQUENCE [LARGE SCALE GENOMIC DNA]</scope>
    <source>
        <strain evidence="1">DO16091913</strain>
        <tissue evidence="1">Muscle</tissue>
    </source>
</reference>
<accession>A0A4D9DKI1</accession>
<evidence type="ECO:0000313" key="1">
    <source>
        <dbReference type="EMBL" id="TFJ95522.1"/>
    </source>
</evidence>
<reference evidence="1 2" key="1">
    <citation type="submission" date="2019-04" db="EMBL/GenBank/DDBJ databases">
        <title>Draft genome of the big-headed turtle Platysternon megacephalum.</title>
        <authorList>
            <person name="Gong S."/>
        </authorList>
    </citation>
    <scope>NUCLEOTIDE SEQUENCE [LARGE SCALE GENOMIC DNA]</scope>
    <source>
        <strain evidence="1">DO16091913</strain>
        <tissue evidence="1">Muscle</tissue>
    </source>
</reference>
<name>A0A4D9DKI1_9SAUR</name>
<dbReference type="EMBL" id="QXTE01005411">
    <property type="protein sequence ID" value="TFJ95522.1"/>
    <property type="molecule type" value="Genomic_DNA"/>
</dbReference>
<comment type="caution">
    <text evidence="1">The sequence shown here is derived from an EMBL/GenBank/DDBJ whole genome shotgun (WGS) entry which is preliminary data.</text>
</comment>